<dbReference type="AlphaFoldDB" id="A0A7I8KXY4"/>
<organism evidence="4 5">
    <name type="scientific">Spirodela intermedia</name>
    <name type="common">Intermediate duckweed</name>
    <dbReference type="NCBI Taxonomy" id="51605"/>
    <lineage>
        <taxon>Eukaryota</taxon>
        <taxon>Viridiplantae</taxon>
        <taxon>Streptophyta</taxon>
        <taxon>Embryophyta</taxon>
        <taxon>Tracheophyta</taxon>
        <taxon>Spermatophyta</taxon>
        <taxon>Magnoliopsida</taxon>
        <taxon>Liliopsida</taxon>
        <taxon>Araceae</taxon>
        <taxon>Lemnoideae</taxon>
        <taxon>Spirodela</taxon>
    </lineage>
</organism>
<keyword evidence="2" id="KW-0732">Signal</keyword>
<feature type="signal peptide" evidence="2">
    <location>
        <begin position="1"/>
        <end position="21"/>
    </location>
</feature>
<feature type="chain" id="PRO_5029777041" description="RIN4 pathogenic type III effector avirulence factor Avr cleavage site domain-containing protein" evidence="2">
    <location>
        <begin position="22"/>
        <end position="137"/>
    </location>
</feature>
<evidence type="ECO:0000259" key="3">
    <source>
        <dbReference type="Pfam" id="PF05627"/>
    </source>
</evidence>
<name>A0A7I8KXY4_SPIIN</name>
<accession>A0A7I8KXY4</accession>
<evidence type="ECO:0000313" key="4">
    <source>
        <dbReference type="EMBL" id="CAA7401855.1"/>
    </source>
</evidence>
<sequence length="137" mass="14588">MAGFIHLLLLLLDNLNSGADGGGTGGGGWLSVPAFGDWDQKQDGVPDYSIDFSKIREMRKQNKKDLSRLSVGNDDELINPTAAAVGANHHVVGGASRPPPVPGAVARLPRPHHHRSPSGSPTKKEKIMRYLNCCVSA</sequence>
<protein>
    <recommendedName>
        <fullName evidence="3">RIN4 pathogenic type III effector avirulence factor Avr cleavage site domain-containing protein</fullName>
    </recommendedName>
</protein>
<reference evidence="4" key="1">
    <citation type="submission" date="2020-02" db="EMBL/GenBank/DDBJ databases">
        <authorList>
            <person name="Scholz U."/>
            <person name="Mascher M."/>
            <person name="Fiebig A."/>
        </authorList>
    </citation>
    <scope>NUCLEOTIDE SEQUENCE</scope>
</reference>
<keyword evidence="5" id="KW-1185">Reference proteome</keyword>
<dbReference type="PANTHER" id="PTHR33882">
    <property type="entry name" value="PATHOGENIC TYPE III EFFECTOR AVIRULENCE FACTOR AVR AVRRPT-CLEAVAGE: CLEAVAGE SITE PROTEIN"/>
    <property type="match status" value="1"/>
</dbReference>
<feature type="domain" description="RIN4 pathogenic type III effector avirulence factor Avr cleavage site" evidence="3">
    <location>
        <begin position="28"/>
        <end position="60"/>
    </location>
</feature>
<dbReference type="EMBL" id="LR746272">
    <property type="protein sequence ID" value="CAA7401855.1"/>
    <property type="molecule type" value="Genomic_DNA"/>
</dbReference>
<dbReference type="InterPro" id="IPR008700">
    <property type="entry name" value="TypeIII_avirulence_cleave"/>
</dbReference>
<evidence type="ECO:0000256" key="2">
    <source>
        <dbReference type="SAM" id="SignalP"/>
    </source>
</evidence>
<feature type="region of interest" description="Disordered" evidence="1">
    <location>
        <begin position="90"/>
        <end position="124"/>
    </location>
</feature>
<evidence type="ECO:0000313" key="5">
    <source>
        <dbReference type="Proteomes" id="UP000663760"/>
    </source>
</evidence>
<dbReference type="OrthoDB" id="1880088at2759"/>
<dbReference type="Pfam" id="PF05627">
    <property type="entry name" value="AvrRpt-cleavage"/>
    <property type="match status" value="1"/>
</dbReference>
<proteinExistence type="predicted"/>
<dbReference type="Proteomes" id="UP000663760">
    <property type="component" value="Chromosome 9"/>
</dbReference>
<dbReference type="PANTHER" id="PTHR33882:SF2">
    <property type="entry name" value="EXPRESSED PROTEIN"/>
    <property type="match status" value="1"/>
</dbReference>
<evidence type="ECO:0000256" key="1">
    <source>
        <dbReference type="SAM" id="MobiDB-lite"/>
    </source>
</evidence>
<gene>
    <name evidence="4" type="ORF">SI8410_09012533</name>
</gene>